<dbReference type="eggNOG" id="KOG3947">
    <property type="taxonomic scope" value="Eukaryota"/>
</dbReference>
<evidence type="ECO:0000259" key="2">
    <source>
        <dbReference type="Pfam" id="PF00149"/>
    </source>
</evidence>
<dbReference type="InterPro" id="IPR004843">
    <property type="entry name" value="Calcineurin-like_PHP"/>
</dbReference>
<feature type="compositionally biased region" description="Polar residues" evidence="1">
    <location>
        <begin position="21"/>
        <end position="39"/>
    </location>
</feature>
<dbReference type="AlphaFoldDB" id="S8BUD6"/>
<feature type="domain" description="Calcineurin-like phosphoesterase" evidence="2">
    <location>
        <begin position="120"/>
        <end position="341"/>
    </location>
</feature>
<feature type="compositionally biased region" description="Basic and acidic residues" evidence="1">
    <location>
        <begin position="82"/>
        <end position="93"/>
    </location>
</feature>
<organism evidence="3 4">
    <name type="scientific">Dactylellina haptotyla (strain CBS 200.50)</name>
    <name type="common">Nematode-trapping fungus</name>
    <name type="synonym">Monacrosporium haptotylum</name>
    <dbReference type="NCBI Taxonomy" id="1284197"/>
    <lineage>
        <taxon>Eukaryota</taxon>
        <taxon>Fungi</taxon>
        <taxon>Dikarya</taxon>
        <taxon>Ascomycota</taxon>
        <taxon>Pezizomycotina</taxon>
        <taxon>Orbiliomycetes</taxon>
        <taxon>Orbiliales</taxon>
        <taxon>Orbiliaceae</taxon>
        <taxon>Dactylellina</taxon>
    </lineage>
</organism>
<evidence type="ECO:0000313" key="3">
    <source>
        <dbReference type="EMBL" id="EPS38907.1"/>
    </source>
</evidence>
<feature type="compositionally biased region" description="Low complexity" evidence="1">
    <location>
        <begin position="72"/>
        <end position="81"/>
    </location>
</feature>
<dbReference type="GO" id="GO:0016787">
    <property type="term" value="F:hydrolase activity"/>
    <property type="evidence" value="ECO:0007669"/>
    <property type="project" value="InterPro"/>
</dbReference>
<dbReference type="Gene3D" id="3.60.21.10">
    <property type="match status" value="1"/>
</dbReference>
<accession>S8BUD6</accession>
<dbReference type="OrthoDB" id="630188at2759"/>
<dbReference type="InterPro" id="IPR029052">
    <property type="entry name" value="Metallo-depent_PP-like"/>
</dbReference>
<dbReference type="PANTHER" id="PTHR12905:SF0">
    <property type="entry name" value="CALCINEURIN-LIKE PHOSPHOESTERASE DOMAIN-CONTAINING PROTEIN"/>
    <property type="match status" value="1"/>
</dbReference>
<name>S8BUD6_DACHA</name>
<sequence length="444" mass="49856">MPPTRQPPGKETSRLDMLTRNMRSLNTGDNERGSSSTHRTSCRRGLSDELDIDTISRDLERLRESIRQMRHNSTSNSQSTTSERKCRARRESEAATSCPRHHRSRIPSHSGSPSATVKTTFMLVSDTHNIQPQKAHHQDGPFRTPFPKTDVFIHAGDMTQHGSLHALKRVIRWVSEVPAELKILIAGNHDCKLDEKYYVSTASDTDEEEENREESKECRGYLTSEALKAQGIYYLEDEIREFELNNGAKFTVLSSPYTPRGPPPHNKGSFRYNSREGYWFDKFPEESLPERVHVAVTHGPIHRVLDEVSSGEGGVRAGCKDLGKFMAFIRPLLSVCGHIHEAGGVRMLKWKYVDGGRGMHGLEVDMDEELEEVERGGALYKDARKISTAVVDGENTLFVNASIVGHGSNSYDAAARCPYVVELQLPRGTVSKQKDTGSQRRLLL</sequence>
<dbReference type="SUPFAM" id="SSF56300">
    <property type="entry name" value="Metallo-dependent phosphatases"/>
    <property type="match status" value="1"/>
</dbReference>
<feature type="region of interest" description="Disordered" evidence="1">
    <location>
        <begin position="1"/>
        <end position="45"/>
    </location>
</feature>
<evidence type="ECO:0000256" key="1">
    <source>
        <dbReference type="SAM" id="MobiDB-lite"/>
    </source>
</evidence>
<protein>
    <recommendedName>
        <fullName evidence="2">Calcineurin-like phosphoesterase domain-containing protein</fullName>
    </recommendedName>
</protein>
<proteinExistence type="predicted"/>
<gene>
    <name evidence="3" type="ORF">H072_7310</name>
</gene>
<reference evidence="3 4" key="1">
    <citation type="journal article" date="2013" name="PLoS Genet.">
        <title>Genomic mechanisms accounting for the adaptation to parasitism in nematode-trapping fungi.</title>
        <authorList>
            <person name="Meerupati T."/>
            <person name="Andersson K.M."/>
            <person name="Friman E."/>
            <person name="Kumar D."/>
            <person name="Tunlid A."/>
            <person name="Ahren D."/>
        </authorList>
    </citation>
    <scope>NUCLEOTIDE SEQUENCE [LARGE SCALE GENOMIC DNA]</scope>
    <source>
        <strain evidence="3 4">CBS 200.50</strain>
    </source>
</reference>
<keyword evidence="4" id="KW-1185">Reference proteome</keyword>
<dbReference type="PANTHER" id="PTHR12905">
    <property type="entry name" value="METALLOPHOSPHOESTERASE"/>
    <property type="match status" value="1"/>
</dbReference>
<evidence type="ECO:0000313" key="4">
    <source>
        <dbReference type="Proteomes" id="UP000015100"/>
    </source>
</evidence>
<reference evidence="4" key="2">
    <citation type="submission" date="2013-04" db="EMBL/GenBank/DDBJ databases">
        <title>Genomic mechanisms accounting for the adaptation to parasitism in nematode-trapping fungi.</title>
        <authorList>
            <person name="Ahren D.G."/>
        </authorList>
    </citation>
    <scope>NUCLEOTIDE SEQUENCE [LARGE SCALE GENOMIC DNA]</scope>
    <source>
        <strain evidence="4">CBS 200.50</strain>
    </source>
</reference>
<dbReference type="Pfam" id="PF00149">
    <property type="entry name" value="Metallophos"/>
    <property type="match status" value="1"/>
</dbReference>
<dbReference type="HOGENOM" id="CLU_041441_2_1_1"/>
<dbReference type="EMBL" id="AQGS01000514">
    <property type="protein sequence ID" value="EPS38907.1"/>
    <property type="molecule type" value="Genomic_DNA"/>
</dbReference>
<dbReference type="Proteomes" id="UP000015100">
    <property type="component" value="Unassembled WGS sequence"/>
</dbReference>
<dbReference type="OMA" id="KAAISWI"/>
<dbReference type="InterPro" id="IPR051693">
    <property type="entry name" value="UPF0046_metallophosphoest"/>
</dbReference>
<feature type="region of interest" description="Disordered" evidence="1">
    <location>
        <begin position="66"/>
        <end position="114"/>
    </location>
</feature>
<comment type="caution">
    <text evidence="3">The sequence shown here is derived from an EMBL/GenBank/DDBJ whole genome shotgun (WGS) entry which is preliminary data.</text>
</comment>